<name>A0ABR3G6X8_9PEZI</name>
<evidence type="ECO:0000313" key="2">
    <source>
        <dbReference type="EMBL" id="KAL0631684.1"/>
    </source>
</evidence>
<feature type="compositionally biased region" description="Gly residues" evidence="1">
    <location>
        <begin position="100"/>
        <end position="111"/>
    </location>
</feature>
<dbReference type="Proteomes" id="UP001447188">
    <property type="component" value="Unassembled WGS sequence"/>
</dbReference>
<evidence type="ECO:0000256" key="1">
    <source>
        <dbReference type="SAM" id="MobiDB-lite"/>
    </source>
</evidence>
<proteinExistence type="predicted"/>
<gene>
    <name evidence="2" type="ORF">Q9L58_009450</name>
</gene>
<organism evidence="2 3">
    <name type="scientific">Discina gigas</name>
    <dbReference type="NCBI Taxonomy" id="1032678"/>
    <lineage>
        <taxon>Eukaryota</taxon>
        <taxon>Fungi</taxon>
        <taxon>Dikarya</taxon>
        <taxon>Ascomycota</taxon>
        <taxon>Pezizomycotina</taxon>
        <taxon>Pezizomycetes</taxon>
        <taxon>Pezizales</taxon>
        <taxon>Discinaceae</taxon>
        <taxon>Discina</taxon>
    </lineage>
</organism>
<keyword evidence="3" id="KW-1185">Reference proteome</keyword>
<evidence type="ECO:0000313" key="3">
    <source>
        <dbReference type="Proteomes" id="UP001447188"/>
    </source>
</evidence>
<dbReference type="EMBL" id="JBBBZM010000221">
    <property type="protein sequence ID" value="KAL0631684.1"/>
    <property type="molecule type" value="Genomic_DNA"/>
</dbReference>
<comment type="caution">
    <text evidence="2">The sequence shown here is derived from an EMBL/GenBank/DDBJ whole genome shotgun (WGS) entry which is preliminary data.</text>
</comment>
<feature type="compositionally biased region" description="Acidic residues" evidence="1">
    <location>
        <begin position="54"/>
        <end position="66"/>
    </location>
</feature>
<protein>
    <submittedName>
        <fullName evidence="2">Uncharacterized protein</fullName>
    </submittedName>
</protein>
<feature type="region of interest" description="Disordered" evidence="1">
    <location>
        <begin position="49"/>
        <end position="129"/>
    </location>
</feature>
<sequence length="173" mass="18146">MRSAGALCGVRRLPASERRIPDDVAMKAQRLLWVYGKPGPEFMFVIKVPGVDDKNDDGDNEDDDMVDPMGDAERSTLSPPQAGPSRRPARLPIRPPAPHSGGGGGGGGGGPATMDTATVINSSRGTKARQAVWSRSSCKISFKATKGSTGRERVYDPKATAQDVSLRLGTAGG</sequence>
<feature type="compositionally biased region" description="Polar residues" evidence="1">
    <location>
        <begin position="115"/>
        <end position="125"/>
    </location>
</feature>
<accession>A0ABR3G6X8</accession>
<reference evidence="2 3" key="1">
    <citation type="submission" date="2024-02" db="EMBL/GenBank/DDBJ databases">
        <title>Discinaceae phylogenomics.</title>
        <authorList>
            <person name="Dirks A.C."/>
            <person name="James T.Y."/>
        </authorList>
    </citation>
    <scope>NUCLEOTIDE SEQUENCE [LARGE SCALE GENOMIC DNA]</scope>
    <source>
        <strain evidence="2 3">ACD0624</strain>
    </source>
</reference>